<sequence>MGNQRGLGPERVSQAKIKGREEGQAERMGRPEKGRAGEGGWEAGASEVLGNRARRHAQLFHLQVTVTGTKHPGASHPPGSSGVLPHSPKVRTPGPPLPTRLPRSPTHLPAPPRCSLPPRLLPDFVQNKRGCRPIRSAQSHPTPQARGCSEWRRDPCGAASPSGWRSQSYIPPEPPSLVPFARWGLQNKPPNLWSGGWREGSSAPNWEDGLRFATDTGSEIILGEVETQYFNDPVSLSRGDLSKRAVSPVPEAS</sequence>
<gene>
    <name evidence="1" type="ORF">MRATA1EN22A_LOCUS2923</name>
</gene>
<evidence type="ECO:0000313" key="2">
    <source>
        <dbReference type="Proteomes" id="UP001162501"/>
    </source>
</evidence>
<organism evidence="1 2">
    <name type="scientific">Rangifer tarandus platyrhynchus</name>
    <name type="common">Svalbard reindeer</name>
    <dbReference type="NCBI Taxonomy" id="3082113"/>
    <lineage>
        <taxon>Eukaryota</taxon>
        <taxon>Metazoa</taxon>
        <taxon>Chordata</taxon>
        <taxon>Craniata</taxon>
        <taxon>Vertebrata</taxon>
        <taxon>Euteleostomi</taxon>
        <taxon>Mammalia</taxon>
        <taxon>Eutheria</taxon>
        <taxon>Laurasiatheria</taxon>
        <taxon>Artiodactyla</taxon>
        <taxon>Ruminantia</taxon>
        <taxon>Pecora</taxon>
        <taxon>Cervidae</taxon>
        <taxon>Odocoileinae</taxon>
        <taxon>Rangifer</taxon>
    </lineage>
</organism>
<protein>
    <submittedName>
        <fullName evidence="1">Uncharacterized protein</fullName>
    </submittedName>
</protein>
<name>A0AC59Y7Y5_RANTA</name>
<reference evidence="1" key="1">
    <citation type="submission" date="2023-05" db="EMBL/GenBank/DDBJ databases">
        <authorList>
            <consortium name="ELIXIR-Norway"/>
        </authorList>
    </citation>
    <scope>NUCLEOTIDE SEQUENCE</scope>
</reference>
<reference evidence="1" key="2">
    <citation type="submission" date="2025-03" db="EMBL/GenBank/DDBJ databases">
        <authorList>
            <consortium name="ELIXIR-Norway"/>
            <consortium name="Elixir Norway"/>
        </authorList>
    </citation>
    <scope>NUCLEOTIDE SEQUENCE</scope>
</reference>
<evidence type="ECO:0000313" key="1">
    <source>
        <dbReference type="EMBL" id="CAM9467975.1"/>
    </source>
</evidence>
<dbReference type="EMBL" id="OX596095">
    <property type="protein sequence ID" value="CAM9467975.1"/>
    <property type="molecule type" value="Genomic_DNA"/>
</dbReference>
<proteinExistence type="predicted"/>
<dbReference type="Proteomes" id="UP001162501">
    <property type="component" value="Chromosome 11"/>
</dbReference>
<accession>A0AC59Y7Y5</accession>